<organism evidence="2 3">
    <name type="scientific">Meloidogyne enterolobii</name>
    <name type="common">Root-knot nematode worm</name>
    <name type="synonym">Meloidogyne mayaguensis</name>
    <dbReference type="NCBI Taxonomy" id="390850"/>
    <lineage>
        <taxon>Eukaryota</taxon>
        <taxon>Metazoa</taxon>
        <taxon>Ecdysozoa</taxon>
        <taxon>Nematoda</taxon>
        <taxon>Chromadorea</taxon>
        <taxon>Rhabditida</taxon>
        <taxon>Tylenchina</taxon>
        <taxon>Tylenchomorpha</taxon>
        <taxon>Tylenchoidea</taxon>
        <taxon>Meloidogynidae</taxon>
        <taxon>Meloidogyninae</taxon>
        <taxon>Meloidogyne</taxon>
    </lineage>
</organism>
<dbReference type="EMBL" id="CAJEWN010000191">
    <property type="protein sequence ID" value="CAD2171842.1"/>
    <property type="molecule type" value="Genomic_DNA"/>
</dbReference>
<dbReference type="Proteomes" id="UP000580250">
    <property type="component" value="Unassembled WGS sequence"/>
</dbReference>
<feature type="signal peptide" evidence="1">
    <location>
        <begin position="1"/>
        <end position="19"/>
    </location>
</feature>
<gene>
    <name evidence="2" type="ORF">MENT_LOCUS23354</name>
</gene>
<evidence type="ECO:0000256" key="1">
    <source>
        <dbReference type="SAM" id="SignalP"/>
    </source>
</evidence>
<proteinExistence type="predicted"/>
<name>A0A6V7VAJ5_MELEN</name>
<protein>
    <submittedName>
        <fullName evidence="2">Uncharacterized protein</fullName>
    </submittedName>
</protein>
<accession>A0A6V7VAJ5</accession>
<dbReference type="AlphaFoldDB" id="A0A6V7VAJ5"/>
<evidence type="ECO:0000313" key="2">
    <source>
        <dbReference type="EMBL" id="CAD2171842.1"/>
    </source>
</evidence>
<sequence length="208" mass="24730">MKLIYFFLLIFIFKKLICCNSELTDKQINCVADYLLIGKNLQTEIFAENINGEWKIQRGISENISKEIKFNRKEMGRIMGVKYTKYCFRKNKKLVNRDGNVLEVKNIFDKIKNKYLILSENYQKKLEEQSFCLANFLFKHFGPDYASGRTIDNLIEDDFEAIRNNCKICFGEKSYVVFSKWKRAMLKENQITEEFIEDLEKCNKILKN</sequence>
<comment type="caution">
    <text evidence="2">The sequence shown here is derived from an EMBL/GenBank/DDBJ whole genome shotgun (WGS) entry which is preliminary data.</text>
</comment>
<evidence type="ECO:0000313" key="3">
    <source>
        <dbReference type="Proteomes" id="UP000580250"/>
    </source>
</evidence>
<reference evidence="2 3" key="1">
    <citation type="submission" date="2020-08" db="EMBL/GenBank/DDBJ databases">
        <authorList>
            <person name="Koutsovoulos G."/>
            <person name="Danchin GJ E."/>
        </authorList>
    </citation>
    <scope>NUCLEOTIDE SEQUENCE [LARGE SCALE GENOMIC DNA]</scope>
</reference>
<dbReference type="OrthoDB" id="5906062at2759"/>
<feature type="chain" id="PRO_5027722964" evidence="1">
    <location>
        <begin position="20"/>
        <end position="208"/>
    </location>
</feature>
<keyword evidence="1" id="KW-0732">Signal</keyword>